<gene>
    <name evidence="3" type="ORF">SAMN05216521_106112</name>
</gene>
<dbReference type="AlphaFoldDB" id="A0A1I0JM18"/>
<accession>A0A1I0JM18</accession>
<dbReference type="Pfam" id="PF15978">
    <property type="entry name" value="TnsD"/>
    <property type="match status" value="1"/>
</dbReference>
<organism evidence="3 4">
    <name type="scientific">Enterocloster clostridioformis</name>
    <dbReference type="NCBI Taxonomy" id="1531"/>
    <lineage>
        <taxon>Bacteria</taxon>
        <taxon>Bacillati</taxon>
        <taxon>Bacillota</taxon>
        <taxon>Clostridia</taxon>
        <taxon>Lachnospirales</taxon>
        <taxon>Lachnospiraceae</taxon>
        <taxon>Enterocloster</taxon>
    </lineage>
</organism>
<evidence type="ECO:0000313" key="4">
    <source>
        <dbReference type="Proteomes" id="UP000182121"/>
    </source>
</evidence>
<evidence type="ECO:0000313" key="3">
    <source>
        <dbReference type="EMBL" id="SEU11245.1"/>
    </source>
</evidence>
<reference evidence="3 4" key="1">
    <citation type="submission" date="2016-10" db="EMBL/GenBank/DDBJ databases">
        <authorList>
            <person name="Varghese N."/>
            <person name="Submissions S."/>
        </authorList>
    </citation>
    <scope>NUCLEOTIDE SEQUENCE [LARGE SCALE GENOMIC DNA]</scope>
    <source>
        <strain evidence="3 4">NLAE-zl-C196</strain>
    </source>
</reference>
<dbReference type="EMBL" id="FOIO01000061">
    <property type="protein sequence ID" value="SEU11245.1"/>
    <property type="molecule type" value="Genomic_DNA"/>
</dbReference>
<comment type="caution">
    <text evidence="3">The sequence shown here is derived from an EMBL/GenBank/DDBJ whole genome shotgun (WGS) entry which is preliminary data.</text>
</comment>
<sequence>MQRLSFFPTPYPDECFYSIFCRYYVRSGISSPEAATRKFFRSDRSLLVSTVYFPRKFELLDYWVDPDSGITGGDLICNHTSYPYHSVSHVDDLYRQMEEAIRSGIPESGIERTVRRMMSKSKYVSTGQYLRYCPACAREDYRKYGEAYWHRIPQLPGIVYCPEHGCHIRDSDAPFEEMRVRIYPASYVLRNIRDSAESIQRYKENYFFVARETVWLLGHGREFGGYKNISRKYRECMIERGYADYRGIICDREAFVNDFRKMYGDGFIAEILPYSGKPLYWLRYLQESIGFNLRPLHHILLMGFFAGSARNFMDMEVKPMQPYGSGPWPCANSLCVHYKAEVAERTDIQKMGDEIWTWFECPHCGMKYRRSKPDQPFEEYLLKPCISDRGFLYEQKLKEYLLDQKMPLRAMSERLGVDTRTIVEYVRKNGIDLGKKYKERCPSWKVDACRERTDYYRMRVMEELQKRHVLSCKDLKESVPGAYEWLIRKEPEWIHSKLTHEFDKPRWQEWGEVALIELKSAYAEIQAFGDHRKRVNISWLARVAGLNRDDIYGRLPYLPEMQSFFDEVCETQEEWIRRRYTEVALEKKKAGGKEFTYNDVKRKVQIRRESYKRNKELIENLIAELNDTIFKSRYS</sequence>
<dbReference type="RefSeq" id="WP_074664087.1">
    <property type="nucleotide sequence ID" value="NZ_FOIO01000061.1"/>
</dbReference>
<dbReference type="Pfam" id="PF06527">
    <property type="entry name" value="TniQ"/>
    <property type="match status" value="1"/>
</dbReference>
<dbReference type="InterPro" id="IPR009492">
    <property type="entry name" value="TniQ"/>
</dbReference>
<proteinExistence type="predicted"/>
<name>A0A1I0JM18_9FIRM</name>
<evidence type="ECO:0000259" key="2">
    <source>
        <dbReference type="Pfam" id="PF15978"/>
    </source>
</evidence>
<dbReference type="Proteomes" id="UP000182121">
    <property type="component" value="Unassembled WGS sequence"/>
</dbReference>
<feature type="domain" description="Transposon Tn7 transposition protein TnsD C-terminal" evidence="2">
    <location>
        <begin position="215"/>
        <end position="562"/>
    </location>
</feature>
<protein>
    <submittedName>
        <fullName evidence="3">TniQ protein</fullName>
    </submittedName>
</protein>
<evidence type="ECO:0000259" key="1">
    <source>
        <dbReference type="Pfam" id="PF06527"/>
    </source>
</evidence>
<feature type="domain" description="TniQ" evidence="1">
    <location>
        <begin position="6"/>
        <end position="166"/>
    </location>
</feature>
<dbReference type="InterPro" id="IPR032750">
    <property type="entry name" value="TnsD_C"/>
</dbReference>